<keyword evidence="4" id="KW-1185">Reference proteome</keyword>
<name>A0A5B0LP75_PUCGR</name>
<dbReference type="EMBL" id="VDEP01000443">
    <property type="protein sequence ID" value="KAA1080022.1"/>
    <property type="molecule type" value="Genomic_DNA"/>
</dbReference>
<proteinExistence type="predicted"/>
<evidence type="ECO:0000313" key="5">
    <source>
        <dbReference type="Proteomes" id="UP000325313"/>
    </source>
</evidence>
<feature type="signal peptide" evidence="1">
    <location>
        <begin position="1"/>
        <end position="20"/>
    </location>
</feature>
<sequence>MHVFGIALVCLAVVCRFTTAFGCYPNRPQQVCRVQLGELVWYVRADYNTVKIDQEPLHFSVTAGTECVDTTGHVVGKACCPANAIPVKSYINGPHFKELGCGAYK</sequence>
<protein>
    <submittedName>
        <fullName evidence="2">Uncharacterized protein</fullName>
    </submittedName>
</protein>
<organism evidence="2 4">
    <name type="scientific">Puccinia graminis f. sp. tritici</name>
    <dbReference type="NCBI Taxonomy" id="56615"/>
    <lineage>
        <taxon>Eukaryota</taxon>
        <taxon>Fungi</taxon>
        <taxon>Dikarya</taxon>
        <taxon>Basidiomycota</taxon>
        <taxon>Pucciniomycotina</taxon>
        <taxon>Pucciniomycetes</taxon>
        <taxon>Pucciniales</taxon>
        <taxon>Pucciniaceae</taxon>
        <taxon>Puccinia</taxon>
    </lineage>
</organism>
<keyword evidence="1" id="KW-0732">Signal</keyword>
<dbReference type="Proteomes" id="UP000325313">
    <property type="component" value="Unassembled WGS sequence"/>
</dbReference>
<gene>
    <name evidence="2" type="ORF">PGT21_004839</name>
    <name evidence="3" type="ORF">PGTUg99_022461</name>
</gene>
<comment type="caution">
    <text evidence="2">The sequence shown here is derived from an EMBL/GenBank/DDBJ whole genome shotgun (WGS) entry which is preliminary data.</text>
</comment>
<evidence type="ECO:0000256" key="1">
    <source>
        <dbReference type="SAM" id="SignalP"/>
    </source>
</evidence>
<dbReference type="OrthoDB" id="10351653at2759"/>
<reference evidence="4 5" key="1">
    <citation type="submission" date="2019-05" db="EMBL/GenBank/DDBJ databases">
        <title>Emergence of the Ug99 lineage of the wheat stem rust pathogen through somatic hybridization.</title>
        <authorList>
            <person name="Li F."/>
            <person name="Upadhyaya N.M."/>
            <person name="Sperschneider J."/>
            <person name="Matny O."/>
            <person name="Nguyen-Phuc H."/>
            <person name="Mago R."/>
            <person name="Raley C."/>
            <person name="Miller M.E."/>
            <person name="Silverstein K.A.T."/>
            <person name="Henningsen E."/>
            <person name="Hirsch C.D."/>
            <person name="Visser B."/>
            <person name="Pretorius Z.A."/>
            <person name="Steffenson B.J."/>
            <person name="Schwessinger B."/>
            <person name="Dodds P.N."/>
            <person name="Figueroa M."/>
        </authorList>
    </citation>
    <scope>NUCLEOTIDE SEQUENCE [LARGE SCALE GENOMIC DNA]</scope>
    <source>
        <strain evidence="2">21-0</strain>
        <strain evidence="3 5">Ug99</strain>
    </source>
</reference>
<evidence type="ECO:0000313" key="2">
    <source>
        <dbReference type="EMBL" id="KAA1065610.1"/>
    </source>
</evidence>
<accession>A0A5B0LP75</accession>
<feature type="chain" id="PRO_5036366022" evidence="1">
    <location>
        <begin position="21"/>
        <end position="105"/>
    </location>
</feature>
<dbReference type="AlphaFoldDB" id="A0A5B0LP75"/>
<dbReference type="EMBL" id="VSWC01000196">
    <property type="protein sequence ID" value="KAA1065610.1"/>
    <property type="molecule type" value="Genomic_DNA"/>
</dbReference>
<dbReference type="Proteomes" id="UP000324748">
    <property type="component" value="Unassembled WGS sequence"/>
</dbReference>
<evidence type="ECO:0000313" key="3">
    <source>
        <dbReference type="EMBL" id="KAA1080022.1"/>
    </source>
</evidence>
<evidence type="ECO:0000313" key="4">
    <source>
        <dbReference type="Proteomes" id="UP000324748"/>
    </source>
</evidence>